<dbReference type="SMART" id="SM00448">
    <property type="entry name" value="REC"/>
    <property type="match status" value="1"/>
</dbReference>
<keyword evidence="1 2" id="KW-0597">Phosphoprotein</keyword>
<feature type="domain" description="Response regulatory" evidence="4">
    <location>
        <begin position="3"/>
        <end position="126"/>
    </location>
</feature>
<dbReference type="PANTHER" id="PTHR44591:SF19">
    <property type="entry name" value="TWO-COMPONENT RESPONSE REGULATOR-RELATED"/>
    <property type="match status" value="1"/>
</dbReference>
<evidence type="ECO:0000313" key="6">
    <source>
        <dbReference type="Proteomes" id="UP001061302"/>
    </source>
</evidence>
<dbReference type="InterPro" id="IPR011006">
    <property type="entry name" value="CheY-like_superfamily"/>
</dbReference>
<dbReference type="Proteomes" id="UP001061302">
    <property type="component" value="Chromosome"/>
</dbReference>
<protein>
    <submittedName>
        <fullName evidence="5">Response regulator</fullName>
    </submittedName>
</protein>
<dbReference type="EMBL" id="CP106753">
    <property type="protein sequence ID" value="UXY14428.1"/>
    <property type="molecule type" value="Genomic_DNA"/>
</dbReference>
<dbReference type="CDD" id="cd17569">
    <property type="entry name" value="REC_HupR-like"/>
    <property type="match status" value="1"/>
</dbReference>
<dbReference type="InterPro" id="IPR050595">
    <property type="entry name" value="Bact_response_regulator"/>
</dbReference>
<evidence type="ECO:0000256" key="3">
    <source>
        <dbReference type="SAM" id="Coils"/>
    </source>
</evidence>
<evidence type="ECO:0000259" key="4">
    <source>
        <dbReference type="PROSITE" id="PS50110"/>
    </source>
</evidence>
<dbReference type="InterPro" id="IPR001789">
    <property type="entry name" value="Sig_transdc_resp-reg_receiver"/>
</dbReference>
<dbReference type="SUPFAM" id="SSF52172">
    <property type="entry name" value="CheY-like"/>
    <property type="match status" value="1"/>
</dbReference>
<name>A0ABY6DR85_9NEIS</name>
<organism evidence="5 6">
    <name type="scientific">Chitiniphilus purpureus</name>
    <dbReference type="NCBI Taxonomy" id="2981137"/>
    <lineage>
        <taxon>Bacteria</taxon>
        <taxon>Pseudomonadati</taxon>
        <taxon>Pseudomonadota</taxon>
        <taxon>Betaproteobacteria</taxon>
        <taxon>Neisseriales</taxon>
        <taxon>Chitinibacteraceae</taxon>
        <taxon>Chitiniphilus</taxon>
    </lineage>
</organism>
<reference evidence="5" key="1">
    <citation type="submission" date="2022-10" db="EMBL/GenBank/DDBJ databases">
        <title>Chitiniphilus purpureus sp. nov., a novel chitin-degrading bacterium isolated from crawfish pond sediment.</title>
        <authorList>
            <person name="Li K."/>
        </authorList>
    </citation>
    <scope>NUCLEOTIDE SEQUENCE</scope>
    <source>
        <strain evidence="5">CD1</strain>
    </source>
</reference>
<dbReference type="Pfam" id="PF00072">
    <property type="entry name" value="Response_reg"/>
    <property type="match status" value="1"/>
</dbReference>
<feature type="coiled-coil region" evidence="3">
    <location>
        <begin position="128"/>
        <end position="162"/>
    </location>
</feature>
<evidence type="ECO:0000256" key="1">
    <source>
        <dbReference type="ARBA" id="ARBA00022553"/>
    </source>
</evidence>
<proteinExistence type="predicted"/>
<dbReference type="Gene3D" id="3.40.50.2300">
    <property type="match status" value="1"/>
</dbReference>
<keyword evidence="6" id="KW-1185">Reference proteome</keyword>
<feature type="modified residue" description="4-aspartylphosphate" evidence="2">
    <location>
        <position position="60"/>
    </location>
</feature>
<evidence type="ECO:0000256" key="2">
    <source>
        <dbReference type="PROSITE-ProRule" id="PRU00169"/>
    </source>
</evidence>
<gene>
    <name evidence="5" type="ORF">N8I74_14030</name>
</gene>
<dbReference type="PANTHER" id="PTHR44591">
    <property type="entry name" value="STRESS RESPONSE REGULATOR PROTEIN 1"/>
    <property type="match status" value="1"/>
</dbReference>
<sequence length="182" mass="20631">MTRILLVDDEAHILTALRRSLLTRDEFDGSAPGYAITTFTDPKAALHASESQAFDLVISDYRMPHMDGVAFLTDFRYLQPDCLRIILSGQADMQALARAINEVEIYRFLSKPWQDFELRSTVAGALRFRSLQLENQRLADEVRALRDTTNRQQQALRELEAEHPELAQVRWGPDGSVLLGGD</sequence>
<dbReference type="RefSeq" id="WP_263123727.1">
    <property type="nucleotide sequence ID" value="NZ_CP106753.1"/>
</dbReference>
<accession>A0ABY6DR85</accession>
<keyword evidence="3" id="KW-0175">Coiled coil</keyword>
<dbReference type="PROSITE" id="PS50110">
    <property type="entry name" value="RESPONSE_REGULATORY"/>
    <property type="match status" value="1"/>
</dbReference>
<evidence type="ECO:0000313" key="5">
    <source>
        <dbReference type="EMBL" id="UXY14428.1"/>
    </source>
</evidence>